<proteinExistence type="predicted"/>
<comment type="caution">
    <text evidence="2">The sequence shown here is derived from an EMBL/GenBank/DDBJ whole genome shotgun (WGS) entry which is preliminary data.</text>
</comment>
<evidence type="ECO:0000313" key="2">
    <source>
        <dbReference type="EMBL" id="TQM96668.1"/>
    </source>
</evidence>
<dbReference type="EMBL" id="VFPU01000001">
    <property type="protein sequence ID" value="TQM96668.1"/>
    <property type="molecule type" value="Genomic_DNA"/>
</dbReference>
<feature type="compositionally biased region" description="Low complexity" evidence="1">
    <location>
        <begin position="299"/>
        <end position="317"/>
    </location>
</feature>
<feature type="region of interest" description="Disordered" evidence="1">
    <location>
        <begin position="1"/>
        <end position="23"/>
    </location>
</feature>
<accession>A0A543KNM1</accession>
<dbReference type="Proteomes" id="UP000315133">
    <property type="component" value="Unassembled WGS sequence"/>
</dbReference>
<gene>
    <name evidence="2" type="ORF">FB476_1555</name>
</gene>
<sequence length="317" mass="33977">MTSSLPAPAATDRPGEEGNGRRTRVHAVCAPPYGRNPGMSTVDLGLARVAEHLGPDVDVRCWRLWDDGEWRKPAGRTRVVGPALVNDVDSGLDYSLVRGREDELADCDVLLYWGDFHHMAPYQRSTVEVLTSELAAPLDPIEAAAVARRVLLQEGADADLRSRTLSYGTTLSLNAAEDYRGDYGDLLGGFVRGARQVWFRDPYSAGVAGTLRGDAAGHHGVDAAVLAGVLPHTPGNGALEVFLGRSSVLPEEIALLGRALARETGTDPRWLPWGKGPAFAPIGMQPRFRRGAPPPPRPTRSCRCPSCSTASATPRSS</sequence>
<evidence type="ECO:0008006" key="4">
    <source>
        <dbReference type="Google" id="ProtNLM"/>
    </source>
</evidence>
<dbReference type="AlphaFoldDB" id="A0A543KNM1"/>
<keyword evidence="3" id="KW-1185">Reference proteome</keyword>
<organism evidence="2 3">
    <name type="scientific">Ornithinimicrobium humiphilum</name>
    <dbReference type="NCBI Taxonomy" id="125288"/>
    <lineage>
        <taxon>Bacteria</taxon>
        <taxon>Bacillati</taxon>
        <taxon>Actinomycetota</taxon>
        <taxon>Actinomycetes</taxon>
        <taxon>Micrococcales</taxon>
        <taxon>Ornithinimicrobiaceae</taxon>
        <taxon>Ornithinimicrobium</taxon>
    </lineage>
</organism>
<name>A0A543KNM1_9MICO</name>
<dbReference type="RefSeq" id="WP_141818251.1">
    <property type="nucleotide sequence ID" value="NZ_BAAAIL010000003.1"/>
</dbReference>
<dbReference type="OrthoDB" id="3360687at2"/>
<protein>
    <recommendedName>
        <fullName evidence="4">Polysaccharide pyruvyl transferase</fullName>
    </recommendedName>
</protein>
<evidence type="ECO:0000256" key="1">
    <source>
        <dbReference type="SAM" id="MobiDB-lite"/>
    </source>
</evidence>
<reference evidence="2 3" key="1">
    <citation type="submission" date="2019-06" db="EMBL/GenBank/DDBJ databases">
        <title>Sequencing the genomes of 1000 actinobacteria strains.</title>
        <authorList>
            <person name="Klenk H.-P."/>
        </authorList>
    </citation>
    <scope>NUCLEOTIDE SEQUENCE [LARGE SCALE GENOMIC DNA]</scope>
    <source>
        <strain evidence="2 3">DSM 12362</strain>
    </source>
</reference>
<evidence type="ECO:0000313" key="3">
    <source>
        <dbReference type="Proteomes" id="UP000315133"/>
    </source>
</evidence>
<feature type="region of interest" description="Disordered" evidence="1">
    <location>
        <begin position="283"/>
        <end position="317"/>
    </location>
</feature>